<dbReference type="InterPro" id="IPR006311">
    <property type="entry name" value="TAT_signal"/>
</dbReference>
<comment type="caution">
    <text evidence="1">The sequence shown here is derived from an EMBL/GenBank/DDBJ whole genome shotgun (WGS) entry which is preliminary data.</text>
</comment>
<dbReference type="GO" id="GO:0016787">
    <property type="term" value="F:hydrolase activity"/>
    <property type="evidence" value="ECO:0007669"/>
    <property type="project" value="UniProtKB-KW"/>
</dbReference>
<dbReference type="SUPFAM" id="SSF56235">
    <property type="entry name" value="N-terminal nucleophile aminohydrolases (Ntn hydrolases)"/>
    <property type="match status" value="1"/>
</dbReference>
<dbReference type="Gene3D" id="1.10.246.130">
    <property type="match status" value="1"/>
</dbReference>
<protein>
    <submittedName>
        <fullName evidence="1">Gamma-glutamyltranspeptidase/glutathione hydrolase</fullName>
    </submittedName>
</protein>
<reference evidence="1 2" key="1">
    <citation type="submission" date="2019-03" db="EMBL/GenBank/DDBJ databases">
        <title>Genomic Encyclopedia of Type Strains, Phase IV (KMG-IV): sequencing the most valuable type-strain genomes for metagenomic binning, comparative biology and taxonomic classification.</title>
        <authorList>
            <person name="Goeker M."/>
        </authorList>
    </citation>
    <scope>NUCLEOTIDE SEQUENCE [LARGE SCALE GENOMIC DNA]</scope>
    <source>
        <strain evidence="1 2">DSM 45934</strain>
    </source>
</reference>
<dbReference type="InterPro" id="IPR029055">
    <property type="entry name" value="Ntn_hydrolases_N"/>
</dbReference>
<dbReference type="EMBL" id="SLWS01000009">
    <property type="protein sequence ID" value="TCO54300.1"/>
    <property type="molecule type" value="Genomic_DNA"/>
</dbReference>
<dbReference type="InterPro" id="IPR043137">
    <property type="entry name" value="GGT_ssub_C"/>
</dbReference>
<dbReference type="PANTHER" id="PTHR43881:SF1">
    <property type="entry name" value="GAMMA-GLUTAMYLTRANSPEPTIDASE (AFU_ORTHOLOGUE AFUA_4G13580)"/>
    <property type="match status" value="1"/>
</dbReference>
<dbReference type="InterPro" id="IPR052896">
    <property type="entry name" value="GGT-like_enzyme"/>
</dbReference>
<proteinExistence type="predicted"/>
<keyword evidence="1" id="KW-0378">Hydrolase</keyword>
<dbReference type="InterPro" id="IPR043138">
    <property type="entry name" value="GGT_lsub"/>
</dbReference>
<dbReference type="PANTHER" id="PTHR43881">
    <property type="entry name" value="GAMMA-GLUTAMYLTRANSPEPTIDASE (AFU_ORTHOLOGUE AFUA_4G13580)"/>
    <property type="match status" value="1"/>
</dbReference>
<keyword evidence="2" id="KW-1185">Reference proteome</keyword>
<evidence type="ECO:0000313" key="2">
    <source>
        <dbReference type="Proteomes" id="UP000295680"/>
    </source>
</evidence>
<evidence type="ECO:0000313" key="1">
    <source>
        <dbReference type="EMBL" id="TCO54300.1"/>
    </source>
</evidence>
<dbReference type="OrthoDB" id="9781342at2"/>
<dbReference type="RefSeq" id="WP_132123275.1">
    <property type="nucleotide sequence ID" value="NZ_SLWS01000009.1"/>
</dbReference>
<dbReference type="AlphaFoldDB" id="A0A4V2S614"/>
<dbReference type="Proteomes" id="UP000295680">
    <property type="component" value="Unassembled WGS sequence"/>
</dbReference>
<dbReference type="PRINTS" id="PR01210">
    <property type="entry name" value="GGTRANSPTASE"/>
</dbReference>
<sequence>MSTTSPPEFSDQAGSAGTRRTFLKGSVAATVAITTSQATATAKETVAQGAVGKPGTVSQTPFGAPTAATPVPGAAITAVGGDRPAGWSQQTRAEVVARNGVVATSQSVAAQAGLRIMIDGGNSVDAAVATAAVLGLVEPGSAGIGGDMFVLHYSARDRKVFGLNGSGPSPSAWTPDYFRQRGYNADTGMPERGIDSVSVPGAVAGWDALLKRFGSRGFDTVLAPAAKLATEGFGVTERIHRDWTRAVALLAKDPDSARTYLVDGHAPALYSIFRNPDLAKAYRTLQQHGPDAFYRGDIADAILAKSRRLGGALNRADLADFRPEWVDSIHVDYHGYDVHQLPPNTQGFATLIMLNIVERLAPVRGFDLAVIGPRSPMFWHLLVEAKKLAYDELHRHNGDPRFVTVPLDKLLSKDYAAELCKRIDPNRATPPKVRGAVNSGTVYLTTADRWGNMTSFIYSVFEGFGSGVTVPGYGFPLQNRAALFNLDPTSPNIVAPRKRPFHTLIPAFVTKDGRPVLSFGNMGGSEQAQAQATELVNMVNLGMNPQAATDAARFYHDQFDNILQLEPALQALVGPQLAALGHDIRPVDGANMGGYQAIHFTPQQPGHWPASTGDNGPVNGVYRAASDHRKDGSAVGW</sequence>
<dbReference type="Pfam" id="PF01019">
    <property type="entry name" value="G_glu_transpept"/>
    <property type="match status" value="1"/>
</dbReference>
<dbReference type="PROSITE" id="PS51318">
    <property type="entry name" value="TAT"/>
    <property type="match status" value="1"/>
</dbReference>
<gene>
    <name evidence="1" type="ORF">EV192_109281</name>
</gene>
<accession>A0A4V2S614</accession>
<name>A0A4V2S614_9PSEU</name>
<dbReference type="Gene3D" id="3.60.20.40">
    <property type="match status" value="1"/>
</dbReference>
<organism evidence="1 2">
    <name type="scientific">Actinocrispum wychmicini</name>
    <dbReference type="NCBI Taxonomy" id="1213861"/>
    <lineage>
        <taxon>Bacteria</taxon>
        <taxon>Bacillati</taxon>
        <taxon>Actinomycetota</taxon>
        <taxon>Actinomycetes</taxon>
        <taxon>Pseudonocardiales</taxon>
        <taxon>Pseudonocardiaceae</taxon>
        <taxon>Actinocrispum</taxon>
    </lineage>
</organism>